<dbReference type="Proteomes" id="UP000245946">
    <property type="component" value="Unassembled WGS sequence"/>
</dbReference>
<proteinExistence type="predicted"/>
<feature type="region of interest" description="Disordered" evidence="1">
    <location>
        <begin position="585"/>
        <end position="634"/>
    </location>
</feature>
<keyword evidence="2" id="KW-0732">Signal</keyword>
<reference evidence="3 4" key="1">
    <citation type="journal article" date="2018" name="Mol. Biol. Evol.">
        <title>Broad Genomic Sampling Reveals a Smut Pathogenic Ancestry of the Fungal Clade Ustilaginomycotina.</title>
        <authorList>
            <person name="Kijpornyongpan T."/>
            <person name="Mondo S.J."/>
            <person name="Barry K."/>
            <person name="Sandor L."/>
            <person name="Lee J."/>
            <person name="Lipzen A."/>
            <person name="Pangilinan J."/>
            <person name="LaButti K."/>
            <person name="Hainaut M."/>
            <person name="Henrissat B."/>
            <person name="Grigoriev I.V."/>
            <person name="Spatafora J.W."/>
            <person name="Aime M.C."/>
        </authorList>
    </citation>
    <scope>NUCLEOTIDE SEQUENCE [LARGE SCALE GENOMIC DNA]</scope>
    <source>
        <strain evidence="3 4">MCA 4186</strain>
    </source>
</reference>
<feature type="compositionally biased region" description="Pro residues" evidence="1">
    <location>
        <begin position="739"/>
        <end position="750"/>
    </location>
</feature>
<feature type="chain" id="PRO_5016249517" description="Mediator of RNA polymerase II transcription subunit 25" evidence="2">
    <location>
        <begin position="21"/>
        <end position="926"/>
    </location>
</feature>
<accession>A0A316ZG61</accession>
<gene>
    <name evidence="3" type="ORF">FA09DRAFT_337409</name>
</gene>
<feature type="compositionally biased region" description="Low complexity" evidence="1">
    <location>
        <begin position="609"/>
        <end position="634"/>
    </location>
</feature>
<evidence type="ECO:0000313" key="3">
    <source>
        <dbReference type="EMBL" id="PWN99263.1"/>
    </source>
</evidence>
<protein>
    <recommendedName>
        <fullName evidence="5">Mediator of RNA polymerase II transcription subunit 25</fullName>
    </recommendedName>
</protein>
<dbReference type="OrthoDB" id="3347613at2759"/>
<name>A0A316ZG61_9BASI</name>
<dbReference type="GeneID" id="37271533"/>
<feature type="region of interest" description="Disordered" evidence="1">
    <location>
        <begin position="719"/>
        <end position="755"/>
    </location>
</feature>
<feature type="compositionally biased region" description="Low complexity" evidence="1">
    <location>
        <begin position="719"/>
        <end position="738"/>
    </location>
</feature>
<feature type="region of interest" description="Disordered" evidence="1">
    <location>
        <begin position="235"/>
        <end position="257"/>
    </location>
</feature>
<dbReference type="STRING" id="58919.A0A316ZG61"/>
<dbReference type="EMBL" id="KZ819288">
    <property type="protein sequence ID" value="PWN99263.1"/>
    <property type="molecule type" value="Genomic_DNA"/>
</dbReference>
<evidence type="ECO:0008006" key="5">
    <source>
        <dbReference type="Google" id="ProtNLM"/>
    </source>
</evidence>
<evidence type="ECO:0000313" key="4">
    <source>
        <dbReference type="Proteomes" id="UP000245946"/>
    </source>
</evidence>
<dbReference type="AlphaFoldDB" id="A0A316ZG61"/>
<feature type="signal peptide" evidence="2">
    <location>
        <begin position="1"/>
        <end position="20"/>
    </location>
</feature>
<evidence type="ECO:0000256" key="1">
    <source>
        <dbReference type="SAM" id="MobiDB-lite"/>
    </source>
</evidence>
<dbReference type="RefSeq" id="XP_025599542.1">
    <property type="nucleotide sequence ID" value="XM_025743989.1"/>
</dbReference>
<feature type="region of interest" description="Disordered" evidence="1">
    <location>
        <begin position="890"/>
        <end position="911"/>
    </location>
</feature>
<sequence>MALDPAAPLVQLVLLRPVAAAAADDAGAAVPELAPLCARLRSLHPGARLRIAHVAYTDGLLALGSTGAWRDEAAAALKYDEPLEDMCMHLDGAQGSAVAKAHVLTGLGAAIEKLAPAPEAYSPLLPAPPSVVARLILHLAAPLALSFEPVPRAGFSSSHPWDIASVAAALKEHGIHFSTLLRPAAGDGSFDDARKLHTSVSTAEDMPAADVSALLSSSASGTALLRGFAPSRSGVPPAAAPAPAAPAPQPGAAPNKITLPPSIVQDPQARIALQKLMFVQTHFQGIAKNANAALEAMSAAGNPDPARRKGLEKIKSDVRTALEQVHAQAKIVTTGAPIPDSNMFFGLLSVLHRDAELCSIASGVSEAVLKIARQAAESAKLQMQQAAANAGAKPAAGSAPGAVPGAPQAATAPQQAPGASGPPSVWSGSICWTITDATGTKREVSTMVSANVSAKTPKDSLVLPWPARLTIAQVSSLDLASLHSYVAAHQVPAILFATKQAVPGEPPLPLANERIYTTLANMLRERKSCAFIPHGAPGAGIVLVATPVSAPGTPSPPRLLGLVFKDQVPLAQMAQVAQQRAQAAQQAQAAAGGPPITTSVAPPAPPSAAPLSVSIPPATQPTSALGSAPGSAAPPQALFQAQATPPAPTQPVSLQAAQQLAMQRQLAANLMRQRAAGAGPAGAAPALASPTAANNPLQQAQALAQTQFMHQQAQQAAQAVARQMQAQQMRPGQPQVPLGQPPPQQAPQPPQQQQQQLWGNLGGFDMSQASAPQPPMLNTAFLNAFNFDPNAGQPQMQMQGGMGQPNMGQPQSGGQGWNIPGSAGMSNMGGAPGACAISAADAAALAASLGLSVDGLKQPPQPQGQFQGGMGGMPQMMQPGQPGGIPMAQPQGWGAPNAFGSNQNLGDPGSDFALLQQMLNNGGQPR</sequence>
<feature type="region of interest" description="Disordered" evidence="1">
    <location>
        <begin position="392"/>
        <end position="424"/>
    </location>
</feature>
<evidence type="ECO:0000256" key="2">
    <source>
        <dbReference type="SAM" id="SignalP"/>
    </source>
</evidence>
<feature type="compositionally biased region" description="Low complexity" evidence="1">
    <location>
        <begin position="585"/>
        <end position="601"/>
    </location>
</feature>
<feature type="compositionally biased region" description="Pro residues" evidence="1">
    <location>
        <begin position="238"/>
        <end position="251"/>
    </location>
</feature>
<keyword evidence="4" id="KW-1185">Reference proteome</keyword>
<organism evidence="3 4">
    <name type="scientific">Tilletiopsis washingtonensis</name>
    <dbReference type="NCBI Taxonomy" id="58919"/>
    <lineage>
        <taxon>Eukaryota</taxon>
        <taxon>Fungi</taxon>
        <taxon>Dikarya</taxon>
        <taxon>Basidiomycota</taxon>
        <taxon>Ustilaginomycotina</taxon>
        <taxon>Exobasidiomycetes</taxon>
        <taxon>Entylomatales</taxon>
        <taxon>Entylomatales incertae sedis</taxon>
        <taxon>Tilletiopsis</taxon>
    </lineage>
</organism>